<feature type="compositionally biased region" description="Basic and acidic residues" evidence="1">
    <location>
        <begin position="78"/>
        <end position="87"/>
    </location>
</feature>
<feature type="region of interest" description="Disordered" evidence="1">
    <location>
        <begin position="1"/>
        <end position="137"/>
    </location>
</feature>
<dbReference type="PANTHER" id="PTHR45521:SF2">
    <property type="entry name" value="TRANSDUCIN_WD40 REPEAT-LIKE SUPERFAMILY PROTEIN"/>
    <property type="match status" value="1"/>
</dbReference>
<dbReference type="AlphaFoldDB" id="D8M5J3"/>
<reference evidence="2" key="1">
    <citation type="submission" date="2010-02" db="EMBL/GenBank/DDBJ databases">
        <title>Sequencing and annotation of the Blastocystis hominis genome.</title>
        <authorList>
            <person name="Wincker P."/>
        </authorList>
    </citation>
    <scope>NUCLEOTIDE SEQUENCE</scope>
    <source>
        <strain evidence="2">Singapore isolate B</strain>
    </source>
</reference>
<dbReference type="RefSeq" id="XP_012897380.1">
    <property type="nucleotide sequence ID" value="XM_013041926.1"/>
</dbReference>
<feature type="region of interest" description="Disordered" evidence="1">
    <location>
        <begin position="504"/>
        <end position="532"/>
    </location>
</feature>
<organism evidence="2">
    <name type="scientific">Blastocystis hominis</name>
    <dbReference type="NCBI Taxonomy" id="12968"/>
    <lineage>
        <taxon>Eukaryota</taxon>
        <taxon>Sar</taxon>
        <taxon>Stramenopiles</taxon>
        <taxon>Bigyra</taxon>
        <taxon>Opalozoa</taxon>
        <taxon>Opalinata</taxon>
        <taxon>Blastocystidae</taxon>
        <taxon>Blastocystis</taxon>
    </lineage>
</organism>
<name>D8M5J3_BLAHO</name>
<evidence type="ECO:0000313" key="2">
    <source>
        <dbReference type="EMBL" id="CBK23332.2"/>
    </source>
</evidence>
<keyword evidence="3" id="KW-1185">Reference proteome</keyword>
<feature type="compositionally biased region" description="Low complexity" evidence="1">
    <location>
        <begin position="47"/>
        <end position="57"/>
    </location>
</feature>
<feature type="compositionally biased region" description="Basic residues" evidence="1">
    <location>
        <begin position="65"/>
        <end position="76"/>
    </location>
</feature>
<dbReference type="GeneID" id="24920331"/>
<gene>
    <name evidence="2" type="ORF">GSBLH_T00003223001</name>
</gene>
<dbReference type="PANTHER" id="PTHR45521">
    <property type="entry name" value="TSET COMPLEX MEMBER TSTF"/>
    <property type="match status" value="1"/>
</dbReference>
<evidence type="ECO:0000313" key="3">
    <source>
        <dbReference type="Proteomes" id="UP000008312"/>
    </source>
</evidence>
<dbReference type="OrthoDB" id="202602at2759"/>
<dbReference type="Gene3D" id="1.25.40.470">
    <property type="match status" value="1"/>
</dbReference>
<dbReference type="InParanoid" id="D8M5J3"/>
<dbReference type="Proteomes" id="UP000008312">
    <property type="component" value="Unassembled WGS sequence"/>
</dbReference>
<protein>
    <submittedName>
        <fullName evidence="2">Uncharacterized protein</fullName>
    </submittedName>
</protein>
<sequence length="532" mass="58213">MQQSGPPARPHANPPIDRRLRVELHSRQIRDDLCELRAHPRRSSALPRSVGPPGSRPSRLDQRRVHAQHALRRLSAGRRADAHRGGDALHAPPFPADPVLRVGRAPRGGQCRADRGRVGRDGVAAPRASEERHGAAAAAEQRAAAARERAAAAELPRQNRDVRAFSLPLSRSYRIESSVELLTITNHPVQSALPAVNAVFLATPEALLLLLLNGRSVTTYTLGHHTSLATNPALLATVYSNQTVLTTKQNALLPPVQLLPASPLSLLAIFKGHLLLATPSAELVAFPLSHPALRFVMLMASDQVDTALRWSQLLRPDQHDAAAYVLQSWGHIEKCLELSGLSPSLRLSFQLSRGDVSSIVKIVKKGDLSVLDEADNVDVDYRLTPVDQLPGVRRAAILLAKRGKKEELTKLFKLCQKNDRTSDAEFVAMFLYKDDPAMLLQALKKGSKYHDAALLSKLNAKLHKELPELVKAWNQQLKSEAKTTSYLTGVEMVLEEGAKRVAKKTKTAAKTAGKGKAAGKGKEEGRRRRRRG</sequence>
<feature type="compositionally biased region" description="Basic and acidic residues" evidence="1">
    <location>
        <begin position="16"/>
        <end position="38"/>
    </location>
</feature>
<dbReference type="InterPro" id="IPR053290">
    <property type="entry name" value="TSET_complex_member"/>
</dbReference>
<evidence type="ECO:0000256" key="1">
    <source>
        <dbReference type="SAM" id="MobiDB-lite"/>
    </source>
</evidence>
<proteinExistence type="predicted"/>
<dbReference type="EMBL" id="FN668661">
    <property type="protein sequence ID" value="CBK23332.2"/>
    <property type="molecule type" value="Genomic_DNA"/>
</dbReference>
<accession>D8M5J3</accession>